<evidence type="ECO:0000256" key="3">
    <source>
        <dbReference type="ARBA" id="ARBA00019043"/>
    </source>
</evidence>
<evidence type="ECO:0000313" key="12">
    <source>
        <dbReference type="Proteomes" id="UP001159428"/>
    </source>
</evidence>
<evidence type="ECO:0000256" key="1">
    <source>
        <dbReference type="ARBA" id="ARBA00006432"/>
    </source>
</evidence>
<comment type="caution">
    <text evidence="11">The sequence shown here is derived from an EMBL/GenBank/DDBJ whole genome shotgun (WGS) entry which is preliminary data.</text>
</comment>
<dbReference type="EC" id="1.13.12.7" evidence="2"/>
<dbReference type="InterPro" id="IPR045851">
    <property type="entry name" value="AMP-bd_C_sf"/>
</dbReference>
<keyword evidence="7" id="KW-0599">Photoprotein</keyword>
<dbReference type="InterPro" id="IPR025110">
    <property type="entry name" value="AMP-bd_C"/>
</dbReference>
<keyword evidence="6" id="KW-0455">Luminescence</keyword>
<sequence length="528" mass="58118">MPILRSKYPDLQIPDNVSWPDFVLSKFDNYGDRTAIVDGESGRSLSYNEIKDLTHRFSSALARRGFQKGDVMAIYLPNVIEYPIIFHGVARLGGVNTTINPQYSPQDLARQLTSSRAKYLITMPSLAERAFRAGVLKELRSVIVIGKAQGCESIASLLLDDGTAFPSNVKINPMEDPVSLPFSSGTTGISKGVVITHYNQVAQLCLLTRDGPSPVIRTWLNVLPFFHTYGLTIAMGLALYSGDKVVILTRFDPEIFLRTIQDYKVAIAPLVPPLVLFLSKHPMVDKYDLSSLKVISSGAAPLGGDLEMNAAKRIPSAPLVRQGYGMTELTCSSHGFGSREKHKVGSIGRLLPNLECKIIDPGSGKILGPNQDGEICIKGPIVMKGYLNNPEATARTIDADGWLHTGDIGHYDEDDYFFIVDRLKELIKYKGFQVPPAELEALLLSHPNVSDVAVIGIPDLVSGELPKAFVVRRGDITSEELKQFVARKVPPEKKLRGGVEFVEKIPKSASGKILRRLLRKKEQQKSRL</sequence>
<dbReference type="PANTHER" id="PTHR24096:SF422">
    <property type="entry name" value="BCDNA.GH02901"/>
    <property type="match status" value="1"/>
</dbReference>
<name>A0AAU9W5C9_9CNID</name>
<proteinExistence type="inferred from homology"/>
<dbReference type="GO" id="GO:0008218">
    <property type="term" value="P:bioluminescence"/>
    <property type="evidence" value="ECO:0007669"/>
    <property type="project" value="UniProtKB-KW"/>
</dbReference>
<evidence type="ECO:0000256" key="8">
    <source>
        <dbReference type="ARBA" id="ARBA00048497"/>
    </source>
</evidence>
<evidence type="ECO:0000259" key="9">
    <source>
        <dbReference type="Pfam" id="PF00501"/>
    </source>
</evidence>
<dbReference type="AlphaFoldDB" id="A0AAU9W5C9"/>
<evidence type="ECO:0000256" key="7">
    <source>
        <dbReference type="ARBA" id="ARBA00023262"/>
    </source>
</evidence>
<organism evidence="11 12">
    <name type="scientific">Pocillopora meandrina</name>
    <dbReference type="NCBI Taxonomy" id="46732"/>
    <lineage>
        <taxon>Eukaryota</taxon>
        <taxon>Metazoa</taxon>
        <taxon>Cnidaria</taxon>
        <taxon>Anthozoa</taxon>
        <taxon>Hexacorallia</taxon>
        <taxon>Scleractinia</taxon>
        <taxon>Astrocoeniina</taxon>
        <taxon>Pocilloporidae</taxon>
        <taxon>Pocillopora</taxon>
    </lineage>
</organism>
<dbReference type="PROSITE" id="PS00455">
    <property type="entry name" value="AMP_BINDING"/>
    <property type="match status" value="1"/>
</dbReference>
<dbReference type="GO" id="GO:0016405">
    <property type="term" value="F:CoA-ligase activity"/>
    <property type="evidence" value="ECO:0007669"/>
    <property type="project" value="TreeGrafter"/>
</dbReference>
<keyword evidence="12" id="KW-1185">Reference proteome</keyword>
<dbReference type="EMBL" id="CALNXJ010000007">
    <property type="protein sequence ID" value="CAH3043839.1"/>
    <property type="molecule type" value="Genomic_DNA"/>
</dbReference>
<dbReference type="FunFam" id="3.30.300.30:FF:000007">
    <property type="entry name" value="4-coumarate--CoA ligase 2"/>
    <property type="match status" value="1"/>
</dbReference>
<reference evidence="11 12" key="1">
    <citation type="submission" date="2022-05" db="EMBL/GenBank/DDBJ databases">
        <authorList>
            <consortium name="Genoscope - CEA"/>
            <person name="William W."/>
        </authorList>
    </citation>
    <scope>NUCLEOTIDE SEQUENCE [LARGE SCALE GENOMIC DNA]</scope>
</reference>
<feature type="domain" description="AMP-binding enzyme C-terminal" evidence="10">
    <location>
        <begin position="438"/>
        <end position="512"/>
    </location>
</feature>
<dbReference type="InterPro" id="IPR042099">
    <property type="entry name" value="ANL_N_sf"/>
</dbReference>
<keyword evidence="5" id="KW-0067">ATP-binding</keyword>
<accession>A0AAU9W5C9</accession>
<dbReference type="PANTHER" id="PTHR24096">
    <property type="entry name" value="LONG-CHAIN-FATTY-ACID--COA LIGASE"/>
    <property type="match status" value="1"/>
</dbReference>
<keyword evidence="4" id="KW-0547">Nucleotide-binding</keyword>
<gene>
    <name evidence="11" type="ORF">PMEA_00031749</name>
</gene>
<evidence type="ECO:0000313" key="11">
    <source>
        <dbReference type="EMBL" id="CAH3043839.1"/>
    </source>
</evidence>
<dbReference type="Pfam" id="PF00501">
    <property type="entry name" value="AMP-binding"/>
    <property type="match status" value="1"/>
</dbReference>
<comment type="similarity">
    <text evidence="1">Belongs to the ATP-dependent AMP-binding enzyme family.</text>
</comment>
<evidence type="ECO:0000256" key="2">
    <source>
        <dbReference type="ARBA" id="ARBA00012532"/>
    </source>
</evidence>
<comment type="catalytic activity">
    <reaction evidence="8">
        <text>firefly D-luciferin + ATP + O2 = firefly oxyluciferin + hnu + AMP + CO2 + diphosphate</text>
        <dbReference type="Rhea" id="RHEA:10732"/>
        <dbReference type="ChEBI" id="CHEBI:15379"/>
        <dbReference type="ChEBI" id="CHEBI:16526"/>
        <dbReference type="ChEBI" id="CHEBI:16792"/>
        <dbReference type="ChEBI" id="CHEBI:30212"/>
        <dbReference type="ChEBI" id="CHEBI:30616"/>
        <dbReference type="ChEBI" id="CHEBI:33019"/>
        <dbReference type="ChEBI" id="CHEBI:58038"/>
        <dbReference type="ChEBI" id="CHEBI:456215"/>
        <dbReference type="EC" id="1.13.12.7"/>
    </reaction>
</comment>
<dbReference type="Proteomes" id="UP001159428">
    <property type="component" value="Unassembled WGS sequence"/>
</dbReference>
<evidence type="ECO:0000259" key="10">
    <source>
        <dbReference type="Pfam" id="PF13193"/>
    </source>
</evidence>
<dbReference type="Gene3D" id="3.30.300.30">
    <property type="match status" value="1"/>
</dbReference>
<dbReference type="Pfam" id="PF13193">
    <property type="entry name" value="AMP-binding_C"/>
    <property type="match status" value="1"/>
</dbReference>
<dbReference type="SUPFAM" id="SSF56801">
    <property type="entry name" value="Acetyl-CoA synthetase-like"/>
    <property type="match status" value="1"/>
</dbReference>
<dbReference type="FunFam" id="3.40.50.12780:FF:000003">
    <property type="entry name" value="Long-chain-fatty-acid--CoA ligase FadD"/>
    <property type="match status" value="1"/>
</dbReference>
<protein>
    <recommendedName>
        <fullName evidence="3">Luciferin 4-monooxygenase</fullName>
        <ecNumber evidence="2">1.13.12.7</ecNumber>
    </recommendedName>
</protein>
<feature type="domain" description="AMP-dependent synthetase/ligase" evidence="9">
    <location>
        <begin position="28"/>
        <end position="387"/>
    </location>
</feature>
<dbReference type="InterPro" id="IPR020845">
    <property type="entry name" value="AMP-binding_CS"/>
</dbReference>
<dbReference type="InterPro" id="IPR000873">
    <property type="entry name" value="AMP-dep_synth/lig_dom"/>
</dbReference>
<evidence type="ECO:0000256" key="6">
    <source>
        <dbReference type="ARBA" id="ARBA00023223"/>
    </source>
</evidence>
<dbReference type="Gene3D" id="3.40.50.12780">
    <property type="entry name" value="N-terminal domain of ligase-like"/>
    <property type="match status" value="1"/>
</dbReference>
<dbReference type="GO" id="GO:0005524">
    <property type="term" value="F:ATP binding"/>
    <property type="evidence" value="ECO:0007669"/>
    <property type="project" value="UniProtKB-KW"/>
</dbReference>
<evidence type="ECO:0000256" key="5">
    <source>
        <dbReference type="ARBA" id="ARBA00022840"/>
    </source>
</evidence>
<evidence type="ECO:0000256" key="4">
    <source>
        <dbReference type="ARBA" id="ARBA00022741"/>
    </source>
</evidence>